<evidence type="ECO:0000313" key="2">
    <source>
        <dbReference type="Proteomes" id="UP000002350"/>
    </source>
</evidence>
<dbReference type="EMBL" id="AP011177">
    <property type="protein sequence ID" value="BAJ01155.1"/>
    <property type="molecule type" value="Genomic_DNA"/>
</dbReference>
<protein>
    <submittedName>
        <fullName evidence="1">Uncharacterized protein</fullName>
    </submittedName>
</protein>
<keyword evidence="2" id="KW-1185">Reference proteome</keyword>
<gene>
    <name evidence="1" type="ordered locus">SVI_1184</name>
</gene>
<dbReference type="AlphaFoldDB" id="D4ZHK6"/>
<sequence>MPPIILNAGVPRTKVSLANSCPQFGQVQGILVKSSTIRSLKHFTKEPLPPLRYLNSWVLHLAQKISTVRVGPFLLGFAMFVDLFIDNFIVRSGYSSRVKR</sequence>
<accession>D4ZHK6</accession>
<dbReference type="Proteomes" id="UP000002350">
    <property type="component" value="Chromosome"/>
</dbReference>
<dbReference type="HOGENOM" id="CLU_2304105_0_0_6"/>
<name>D4ZHK6_SHEVD</name>
<organism evidence="1 2">
    <name type="scientific">Shewanella violacea (strain JCM 10179 / CIP 106290 / LMG 19151 / DSS12)</name>
    <dbReference type="NCBI Taxonomy" id="637905"/>
    <lineage>
        <taxon>Bacteria</taxon>
        <taxon>Pseudomonadati</taxon>
        <taxon>Pseudomonadota</taxon>
        <taxon>Gammaproteobacteria</taxon>
        <taxon>Alteromonadales</taxon>
        <taxon>Shewanellaceae</taxon>
        <taxon>Shewanella</taxon>
    </lineage>
</organism>
<dbReference type="KEGG" id="svo:SVI_1184"/>
<proteinExistence type="predicted"/>
<dbReference type="STRING" id="637905.SVI_1184"/>
<reference evidence="2" key="1">
    <citation type="journal article" date="2010" name="Mol. Biosyst.">
        <title>Complete genome sequence and comparative analysis of Shewanella violacea, a psychrophilic and piezophilic bacterium from deep sea floor sediments.</title>
        <authorList>
            <person name="Aono E."/>
            <person name="Baba T."/>
            <person name="Ara T."/>
            <person name="Nishi T."/>
            <person name="Nakamichi T."/>
            <person name="Inamoto E."/>
            <person name="Toyonaga H."/>
            <person name="Hasegawa M."/>
            <person name="Takai Y."/>
            <person name="Okumura Y."/>
            <person name="Baba M."/>
            <person name="Tomita M."/>
            <person name="Kato C."/>
            <person name="Oshima T."/>
            <person name="Nakasone K."/>
            <person name="Mori H."/>
        </authorList>
    </citation>
    <scope>NUCLEOTIDE SEQUENCE [LARGE SCALE GENOMIC DNA]</scope>
    <source>
        <strain evidence="2">JCM 10179 / CIP 106290 / LMG 19151 / DSS12</strain>
    </source>
</reference>
<evidence type="ECO:0000313" key="1">
    <source>
        <dbReference type="EMBL" id="BAJ01155.1"/>
    </source>
</evidence>